<accession>A0A812SPR1</accession>
<gene>
    <name evidence="1" type="ORF">SPIL2461_LOCUS12671</name>
</gene>
<dbReference type="OrthoDB" id="416143at2759"/>
<name>A0A812SPR1_SYMPI</name>
<reference evidence="1" key="1">
    <citation type="submission" date="2021-02" db="EMBL/GenBank/DDBJ databases">
        <authorList>
            <person name="Dougan E. K."/>
            <person name="Rhodes N."/>
            <person name="Thang M."/>
            <person name="Chan C."/>
        </authorList>
    </citation>
    <scope>NUCLEOTIDE SEQUENCE</scope>
</reference>
<feature type="non-terminal residue" evidence="1">
    <location>
        <position position="1"/>
    </location>
</feature>
<evidence type="ECO:0000313" key="1">
    <source>
        <dbReference type="EMBL" id="CAE7491512.1"/>
    </source>
</evidence>
<evidence type="ECO:0000313" key="2">
    <source>
        <dbReference type="Proteomes" id="UP000649617"/>
    </source>
</evidence>
<dbReference type="EMBL" id="CAJNIZ010026391">
    <property type="protein sequence ID" value="CAE7491512.1"/>
    <property type="molecule type" value="Genomic_DNA"/>
</dbReference>
<organism evidence="1 2">
    <name type="scientific">Symbiodinium pilosum</name>
    <name type="common">Dinoflagellate</name>
    <dbReference type="NCBI Taxonomy" id="2952"/>
    <lineage>
        <taxon>Eukaryota</taxon>
        <taxon>Sar</taxon>
        <taxon>Alveolata</taxon>
        <taxon>Dinophyceae</taxon>
        <taxon>Suessiales</taxon>
        <taxon>Symbiodiniaceae</taxon>
        <taxon>Symbiodinium</taxon>
    </lineage>
</organism>
<keyword evidence="2" id="KW-1185">Reference proteome</keyword>
<dbReference type="Proteomes" id="UP000649617">
    <property type="component" value="Unassembled WGS sequence"/>
</dbReference>
<dbReference type="AlphaFoldDB" id="A0A812SPR1"/>
<protein>
    <submittedName>
        <fullName evidence="1">Uncharacterized protein</fullName>
    </submittedName>
</protein>
<proteinExistence type="predicted"/>
<comment type="caution">
    <text evidence="1">The sequence shown here is derived from an EMBL/GenBank/DDBJ whole genome shotgun (WGS) entry which is preliminary data.</text>
</comment>
<sequence>NAQEAKDARDALVSAAGNRHALLDAAGIIAWFATITTVVDFSGHYNSKVIAILERIAGVLRAGRKMRGFFKDPFEAMGLCKQ</sequence>